<proteinExistence type="predicted"/>
<sequence>MKDPGKTTSKLSIIPVHFPSRDTNETEANDNCQPIKTLEISHPLVQWAGCLHKEVITFALITDTRCLIYVGLRGGWFGGILIAFGAFVKTPFSVLFRGDGMFRRTSPPPLSPFVYISVLIKFLW</sequence>
<reference evidence="2 3" key="1">
    <citation type="submission" date="2021-06" db="EMBL/GenBank/DDBJ databases">
        <title>Caerostris extrusa draft genome.</title>
        <authorList>
            <person name="Kono N."/>
            <person name="Arakawa K."/>
        </authorList>
    </citation>
    <scope>NUCLEOTIDE SEQUENCE [LARGE SCALE GENOMIC DNA]</scope>
</reference>
<dbReference type="Proteomes" id="UP001054945">
    <property type="component" value="Unassembled WGS sequence"/>
</dbReference>
<keyword evidence="1" id="KW-0812">Transmembrane</keyword>
<dbReference type="AlphaFoldDB" id="A0AAV4V8Y3"/>
<accession>A0AAV4V8Y3</accession>
<dbReference type="EMBL" id="BPLR01014114">
    <property type="protein sequence ID" value="GIY66410.1"/>
    <property type="molecule type" value="Genomic_DNA"/>
</dbReference>
<comment type="caution">
    <text evidence="2">The sequence shown here is derived from an EMBL/GenBank/DDBJ whole genome shotgun (WGS) entry which is preliminary data.</text>
</comment>
<keyword evidence="1" id="KW-1133">Transmembrane helix</keyword>
<organism evidence="2 3">
    <name type="scientific">Caerostris extrusa</name>
    <name type="common">Bark spider</name>
    <name type="synonym">Caerostris bankana</name>
    <dbReference type="NCBI Taxonomy" id="172846"/>
    <lineage>
        <taxon>Eukaryota</taxon>
        <taxon>Metazoa</taxon>
        <taxon>Ecdysozoa</taxon>
        <taxon>Arthropoda</taxon>
        <taxon>Chelicerata</taxon>
        <taxon>Arachnida</taxon>
        <taxon>Araneae</taxon>
        <taxon>Araneomorphae</taxon>
        <taxon>Entelegynae</taxon>
        <taxon>Araneoidea</taxon>
        <taxon>Araneidae</taxon>
        <taxon>Caerostris</taxon>
    </lineage>
</organism>
<protein>
    <submittedName>
        <fullName evidence="2">Uncharacterized protein</fullName>
    </submittedName>
</protein>
<feature type="transmembrane region" description="Helical" evidence="1">
    <location>
        <begin position="76"/>
        <end position="96"/>
    </location>
</feature>
<gene>
    <name evidence="2" type="ORF">CEXT_328661</name>
</gene>
<evidence type="ECO:0000313" key="3">
    <source>
        <dbReference type="Proteomes" id="UP001054945"/>
    </source>
</evidence>
<evidence type="ECO:0000256" key="1">
    <source>
        <dbReference type="SAM" id="Phobius"/>
    </source>
</evidence>
<keyword evidence="3" id="KW-1185">Reference proteome</keyword>
<keyword evidence="1" id="KW-0472">Membrane</keyword>
<evidence type="ECO:0000313" key="2">
    <source>
        <dbReference type="EMBL" id="GIY66410.1"/>
    </source>
</evidence>
<name>A0AAV4V8Y3_CAEEX</name>